<name>Q2STI1_BURTA</name>
<dbReference type="Proteomes" id="UP000001930">
    <property type="component" value="Chromosome I"/>
</dbReference>
<reference evidence="1 2" key="1">
    <citation type="journal article" date="2005" name="BMC Genomics">
        <title>Bacterial genome adaptation to niches: divergence of the potential virulence genes in three Burkholderia species of different survival strategies.</title>
        <authorList>
            <person name="Kim H.S."/>
            <person name="Schell M.A."/>
            <person name="Yu Y."/>
            <person name="Ulrich R.L."/>
            <person name="Sarria S.H."/>
            <person name="Nierman W.C."/>
            <person name="DeShazer D."/>
        </authorList>
    </citation>
    <scope>NUCLEOTIDE SEQUENCE [LARGE SCALE GENOMIC DNA]</scope>
    <source>
        <strain evidence="2">ATCC 700388 / DSM 13276 / CCUG 48851 / CIP 106301 / E264</strain>
    </source>
</reference>
<evidence type="ECO:0000313" key="2">
    <source>
        <dbReference type="Proteomes" id="UP000001930"/>
    </source>
</evidence>
<sequence>MRPRRYREFPDPRPATYFRVMAGDGGCFPVRRERPAGALLDLRDGALRPPVAGPRPRGCTEAPAALERQARLQKYSKFANMKFDWTVVYYNERVKRDVFAFPAGILADYLRLLDLMQEFGADLRMPHSRAMGNGLFELRPKGREGIGRVFYCTHVGRQVVVLHSFVKKTQETPQHELRIAQARLREVRNG</sequence>
<dbReference type="KEGG" id="bte:BTH_I3275"/>
<dbReference type="Pfam" id="PF05973">
    <property type="entry name" value="Gp49"/>
    <property type="match status" value="1"/>
</dbReference>
<accession>Q2STI1</accession>
<protein>
    <recommendedName>
        <fullName evidence="3">Type II toxin-antitoxin system RelE/ParE family toxin</fullName>
    </recommendedName>
</protein>
<dbReference type="AlphaFoldDB" id="Q2STI1"/>
<organism evidence="1 2">
    <name type="scientific">Burkholderia thailandensis (strain ATCC 700388 / DSM 13276 / CCUG 48851 / CIP 106301 / E264)</name>
    <dbReference type="NCBI Taxonomy" id="271848"/>
    <lineage>
        <taxon>Bacteria</taxon>
        <taxon>Pseudomonadati</taxon>
        <taxon>Pseudomonadota</taxon>
        <taxon>Betaproteobacteria</taxon>
        <taxon>Burkholderiales</taxon>
        <taxon>Burkholderiaceae</taxon>
        <taxon>Burkholderia</taxon>
        <taxon>pseudomallei group</taxon>
    </lineage>
</organism>
<gene>
    <name evidence="1" type="ordered locus">BTH_I3275</name>
</gene>
<keyword evidence="2" id="KW-1185">Reference proteome</keyword>
<evidence type="ECO:0008006" key="3">
    <source>
        <dbReference type="Google" id="ProtNLM"/>
    </source>
</evidence>
<dbReference type="HOGENOM" id="CLU_122734_6_0_4"/>
<dbReference type="EMBL" id="CP000086">
    <property type="protein sequence ID" value="ABC38028.1"/>
    <property type="molecule type" value="Genomic_DNA"/>
</dbReference>
<proteinExistence type="predicted"/>
<dbReference type="InterPro" id="IPR009241">
    <property type="entry name" value="HigB-like"/>
</dbReference>
<evidence type="ECO:0000313" key="1">
    <source>
        <dbReference type="EMBL" id="ABC38028.1"/>
    </source>
</evidence>